<dbReference type="NCBIfam" id="TIGR01845">
    <property type="entry name" value="outer_NodT"/>
    <property type="match status" value="1"/>
</dbReference>
<organism evidence="3 4">
    <name type="scientific">Rhodopirellula islandica</name>
    <dbReference type="NCBI Taxonomy" id="595434"/>
    <lineage>
        <taxon>Bacteria</taxon>
        <taxon>Pseudomonadati</taxon>
        <taxon>Planctomycetota</taxon>
        <taxon>Planctomycetia</taxon>
        <taxon>Pirellulales</taxon>
        <taxon>Pirellulaceae</taxon>
        <taxon>Rhodopirellula</taxon>
    </lineage>
</organism>
<evidence type="ECO:0000313" key="4">
    <source>
        <dbReference type="Proteomes" id="UP000036367"/>
    </source>
</evidence>
<keyword evidence="4" id="KW-1185">Reference proteome</keyword>
<dbReference type="EMBL" id="LECT01000006">
    <property type="protein sequence ID" value="KLU07451.1"/>
    <property type="molecule type" value="Genomic_DNA"/>
</dbReference>
<keyword evidence="2 3" id="KW-0449">Lipoprotein</keyword>
<evidence type="ECO:0000256" key="1">
    <source>
        <dbReference type="ARBA" id="ARBA00007613"/>
    </source>
</evidence>
<comment type="subcellular location">
    <subcellularLocation>
        <location evidence="2">Cell membrane</location>
        <topology evidence="2">Lipid-anchor</topology>
    </subcellularLocation>
</comment>
<dbReference type="PATRIC" id="fig|595434.4.peg.513"/>
<dbReference type="InterPro" id="IPR003423">
    <property type="entry name" value="OMP_efflux"/>
</dbReference>
<dbReference type="STRING" id="595434.RISK_000529"/>
<dbReference type="Gene3D" id="1.20.1600.10">
    <property type="entry name" value="Outer membrane efflux proteins (OEP)"/>
    <property type="match status" value="1"/>
</dbReference>
<dbReference type="PANTHER" id="PTHR30203">
    <property type="entry name" value="OUTER MEMBRANE CATION EFFLUX PROTEIN"/>
    <property type="match status" value="1"/>
</dbReference>
<dbReference type="Gene3D" id="2.20.200.10">
    <property type="entry name" value="Outer membrane efflux proteins (OEP)"/>
    <property type="match status" value="1"/>
</dbReference>
<dbReference type="PANTHER" id="PTHR30203:SF33">
    <property type="entry name" value="BLR4455 PROTEIN"/>
    <property type="match status" value="1"/>
</dbReference>
<reference evidence="3" key="1">
    <citation type="submission" date="2015-05" db="EMBL/GenBank/DDBJ databases">
        <title>Permanent draft genome of Rhodopirellula islandicus K833.</title>
        <authorList>
            <person name="Kizina J."/>
            <person name="Richter M."/>
            <person name="Glockner F.O."/>
            <person name="Harder J."/>
        </authorList>
    </citation>
    <scope>NUCLEOTIDE SEQUENCE [LARGE SCALE GENOMIC DNA]</scope>
    <source>
        <strain evidence="3">K833</strain>
    </source>
</reference>
<dbReference type="SUPFAM" id="SSF56954">
    <property type="entry name" value="Outer membrane efflux proteins (OEP)"/>
    <property type="match status" value="1"/>
</dbReference>
<dbReference type="InterPro" id="IPR010131">
    <property type="entry name" value="MdtP/NodT-like"/>
</dbReference>
<proteinExistence type="inferred from homology"/>
<comment type="caution">
    <text evidence="3">The sequence shown here is derived from an EMBL/GenBank/DDBJ whole genome shotgun (WGS) entry which is preliminary data.</text>
</comment>
<keyword evidence="2" id="KW-0472">Membrane</keyword>
<dbReference type="GO" id="GO:0015562">
    <property type="term" value="F:efflux transmembrane transporter activity"/>
    <property type="evidence" value="ECO:0007669"/>
    <property type="project" value="InterPro"/>
</dbReference>
<dbReference type="GO" id="GO:0005886">
    <property type="term" value="C:plasma membrane"/>
    <property type="evidence" value="ECO:0007669"/>
    <property type="project" value="UniProtKB-SubCell"/>
</dbReference>
<accession>A0A0J1BLR0</accession>
<dbReference type="Proteomes" id="UP000036367">
    <property type="component" value="Unassembled WGS sequence"/>
</dbReference>
<comment type="similarity">
    <text evidence="1 2">Belongs to the outer membrane factor (OMF) (TC 1.B.17) family.</text>
</comment>
<dbReference type="AlphaFoldDB" id="A0A0J1BLR0"/>
<keyword evidence="2" id="KW-0564">Palmitate</keyword>
<keyword evidence="2" id="KW-1134">Transmembrane beta strand</keyword>
<evidence type="ECO:0000256" key="2">
    <source>
        <dbReference type="RuleBase" id="RU362097"/>
    </source>
</evidence>
<name>A0A0J1BLR0_RHOIS</name>
<gene>
    <name evidence="3" type="ORF">RISK_000529</name>
</gene>
<protein>
    <submittedName>
        <fullName evidence="3">RND efflux system, outer membrane lipoprotein, NodT family</fullName>
    </submittedName>
</protein>
<keyword evidence="2" id="KW-0812">Transmembrane</keyword>
<dbReference type="Pfam" id="PF02321">
    <property type="entry name" value="OEP"/>
    <property type="match status" value="2"/>
</dbReference>
<sequence>MLLVGAGCANPDNTWTFQSQTPPPFSAEGEVVQPDRWWTSFNDPTLNAEIEVALQGNFTLAAALQRLHAARAVTRREASDLWPDLNGIADYGSTMGPGSDRSSFIWGLDAGYQVDLWGEIESRVDAERLRTSATREDYQAIALTLSAEIARTWFSLIEGHAQIELLNEQLDNNEMGLALQEARFASGLIRSPDVLRQRQLVEATLEQTVVEKVRIEVLEHQLAVLLGEMPQAAEYDPGSDLPALPPLPSTGLPSELLKRRPDVRRDYLAFRAADRDLASAISAQYPRINLTGSLLNVSESPETVFRDWFVSIGAQMIAPLFDGGQRRAEVDRNAAVKRELFNIYGQTMLNAFSEVEDALAQERYQLERIEHLVNQVELARQSSEQLREQYLISDATYLDVLSAITAQQRLQRELLSAQLDLVLIRVSLYLALAGDFDTRSQDFELLESTVEIIPETVVDE</sequence>
<evidence type="ECO:0000313" key="3">
    <source>
        <dbReference type="EMBL" id="KLU07451.1"/>
    </source>
</evidence>